<evidence type="ECO:0000259" key="8">
    <source>
        <dbReference type="PROSITE" id="PS50928"/>
    </source>
</evidence>
<dbReference type="Gene3D" id="1.10.3720.10">
    <property type="entry name" value="MetI-like"/>
    <property type="match status" value="1"/>
</dbReference>
<protein>
    <submittedName>
        <fullName evidence="9">Peptide/nickel transport system permease protein</fullName>
    </submittedName>
</protein>
<evidence type="ECO:0000313" key="10">
    <source>
        <dbReference type="Proteomes" id="UP000584374"/>
    </source>
</evidence>
<keyword evidence="10" id="KW-1185">Reference proteome</keyword>
<comment type="caution">
    <text evidence="9">The sequence shown here is derived from an EMBL/GenBank/DDBJ whole genome shotgun (WGS) entry which is preliminary data.</text>
</comment>
<proteinExistence type="inferred from homology"/>
<accession>A0A840QJH6</accession>
<evidence type="ECO:0000256" key="6">
    <source>
        <dbReference type="ARBA" id="ARBA00023136"/>
    </source>
</evidence>
<keyword evidence="6 7" id="KW-0472">Membrane</keyword>
<dbReference type="RefSeq" id="WP_184731704.1">
    <property type="nucleotide sequence ID" value="NZ_JACHIW010000002.1"/>
</dbReference>
<sequence>MSTMVETPQPVSVFAGAARRLRGSWLLSSKTGKISAAMVLIALLVVVLAPLLAPFGLDEQGRTSFAGPTAAHLLGTDQLGRDLLSRLIYAIRLDMVIALIAIPLGGIVGTLLGLSGVLAPWLGQVTSRIFDVIIGFPTLVLGIALALVLTPGTTAVIVAIAVINLPVFGRLARGGMLSQLGRDYVIAARSLGASRWRLLWRHVLPNIRSAILVQGAIAIADAVFVEGALSILGVGVQPPEASLGSMVQAGLPYIADSPLSVLAPTIALAWIILGFALMADTFNNRASR</sequence>
<dbReference type="InterPro" id="IPR000515">
    <property type="entry name" value="MetI-like"/>
</dbReference>
<dbReference type="GO" id="GO:0055085">
    <property type="term" value="P:transmembrane transport"/>
    <property type="evidence" value="ECO:0007669"/>
    <property type="project" value="InterPro"/>
</dbReference>
<dbReference type="PANTHER" id="PTHR43386">
    <property type="entry name" value="OLIGOPEPTIDE TRANSPORT SYSTEM PERMEASE PROTEIN APPC"/>
    <property type="match status" value="1"/>
</dbReference>
<evidence type="ECO:0000256" key="3">
    <source>
        <dbReference type="ARBA" id="ARBA00022475"/>
    </source>
</evidence>
<feature type="transmembrane region" description="Helical" evidence="7">
    <location>
        <begin position="95"/>
        <end position="122"/>
    </location>
</feature>
<reference evidence="9 10" key="1">
    <citation type="submission" date="2020-08" db="EMBL/GenBank/DDBJ databases">
        <title>Sequencing the genomes of 1000 actinobacteria strains.</title>
        <authorList>
            <person name="Klenk H.-P."/>
        </authorList>
    </citation>
    <scope>NUCLEOTIDE SEQUENCE [LARGE SCALE GENOMIC DNA]</scope>
    <source>
        <strain evidence="9 10">DSM 45584</strain>
    </source>
</reference>
<evidence type="ECO:0000256" key="2">
    <source>
        <dbReference type="ARBA" id="ARBA00022448"/>
    </source>
</evidence>
<feature type="transmembrane region" description="Helical" evidence="7">
    <location>
        <begin position="34"/>
        <end position="53"/>
    </location>
</feature>
<evidence type="ECO:0000256" key="4">
    <source>
        <dbReference type="ARBA" id="ARBA00022692"/>
    </source>
</evidence>
<evidence type="ECO:0000256" key="1">
    <source>
        <dbReference type="ARBA" id="ARBA00004651"/>
    </source>
</evidence>
<dbReference type="InterPro" id="IPR050366">
    <property type="entry name" value="BP-dependent_transpt_permease"/>
</dbReference>
<dbReference type="EMBL" id="JACHIW010000002">
    <property type="protein sequence ID" value="MBB5159358.1"/>
    <property type="molecule type" value="Genomic_DNA"/>
</dbReference>
<dbReference type="Proteomes" id="UP000584374">
    <property type="component" value="Unassembled WGS sequence"/>
</dbReference>
<feature type="domain" description="ABC transmembrane type-1" evidence="8">
    <location>
        <begin position="91"/>
        <end position="279"/>
    </location>
</feature>
<evidence type="ECO:0000256" key="5">
    <source>
        <dbReference type="ARBA" id="ARBA00022989"/>
    </source>
</evidence>
<dbReference type="SUPFAM" id="SSF161098">
    <property type="entry name" value="MetI-like"/>
    <property type="match status" value="1"/>
</dbReference>
<evidence type="ECO:0000256" key="7">
    <source>
        <dbReference type="RuleBase" id="RU363032"/>
    </source>
</evidence>
<dbReference type="GO" id="GO:0005886">
    <property type="term" value="C:plasma membrane"/>
    <property type="evidence" value="ECO:0007669"/>
    <property type="project" value="UniProtKB-SubCell"/>
</dbReference>
<dbReference type="CDD" id="cd06261">
    <property type="entry name" value="TM_PBP2"/>
    <property type="match status" value="1"/>
</dbReference>
<evidence type="ECO:0000313" key="9">
    <source>
        <dbReference type="EMBL" id="MBB5159358.1"/>
    </source>
</evidence>
<comment type="subcellular location">
    <subcellularLocation>
        <location evidence="1 7">Cell membrane</location>
        <topology evidence="1 7">Multi-pass membrane protein</topology>
    </subcellularLocation>
</comment>
<dbReference type="PROSITE" id="PS50928">
    <property type="entry name" value="ABC_TM1"/>
    <property type="match status" value="1"/>
</dbReference>
<dbReference type="InterPro" id="IPR035906">
    <property type="entry name" value="MetI-like_sf"/>
</dbReference>
<gene>
    <name evidence="9" type="ORF">BJ970_006957</name>
</gene>
<dbReference type="AlphaFoldDB" id="A0A840QJH6"/>
<comment type="similarity">
    <text evidence="7">Belongs to the binding-protein-dependent transport system permease family.</text>
</comment>
<name>A0A840QJH6_9PSEU</name>
<feature type="transmembrane region" description="Helical" evidence="7">
    <location>
        <begin position="211"/>
        <end position="236"/>
    </location>
</feature>
<feature type="transmembrane region" description="Helical" evidence="7">
    <location>
        <begin position="129"/>
        <end position="149"/>
    </location>
</feature>
<keyword evidence="5 7" id="KW-1133">Transmembrane helix</keyword>
<keyword evidence="3" id="KW-1003">Cell membrane</keyword>
<dbReference type="Pfam" id="PF00528">
    <property type="entry name" value="BPD_transp_1"/>
    <property type="match status" value="1"/>
</dbReference>
<dbReference type="PANTHER" id="PTHR43386:SF25">
    <property type="entry name" value="PEPTIDE ABC TRANSPORTER PERMEASE PROTEIN"/>
    <property type="match status" value="1"/>
</dbReference>
<keyword evidence="4 7" id="KW-0812">Transmembrane</keyword>
<keyword evidence="2 7" id="KW-0813">Transport</keyword>
<feature type="transmembrane region" description="Helical" evidence="7">
    <location>
        <begin position="261"/>
        <end position="279"/>
    </location>
</feature>
<organism evidence="9 10">
    <name type="scientific">Saccharopolyspora phatthalungensis</name>
    <dbReference type="NCBI Taxonomy" id="664693"/>
    <lineage>
        <taxon>Bacteria</taxon>
        <taxon>Bacillati</taxon>
        <taxon>Actinomycetota</taxon>
        <taxon>Actinomycetes</taxon>
        <taxon>Pseudonocardiales</taxon>
        <taxon>Pseudonocardiaceae</taxon>
        <taxon>Saccharopolyspora</taxon>
    </lineage>
</organism>